<dbReference type="Pfam" id="PF03358">
    <property type="entry name" value="FMN_red"/>
    <property type="match status" value="1"/>
</dbReference>
<organism evidence="2 3">
    <name type="scientific">Filimonas zeae</name>
    <dbReference type="NCBI Taxonomy" id="1737353"/>
    <lineage>
        <taxon>Bacteria</taxon>
        <taxon>Pseudomonadati</taxon>
        <taxon>Bacteroidota</taxon>
        <taxon>Chitinophagia</taxon>
        <taxon>Chitinophagales</taxon>
        <taxon>Chitinophagaceae</taxon>
        <taxon>Filimonas</taxon>
    </lineage>
</organism>
<accession>A0A917MZ81</accession>
<proteinExistence type="predicted"/>
<sequence length="213" mass="23305">MKTGKCNILIINGSVRGSMGNTAKMAQWAYNSLQNRPGVTSTVLTLSEPLPAVEEVYRLLTEQDAFLVLTGVYWHSWGSPLQRFIEVVTAFEHSPAFSGKPVACGASMDSVGGAELVARLLNVFSGLGCWSPPCSSLLVSRVAQEAIAASAGKEEDENDDVWRMEDMEVVLENLIIAACLKPEWKEWPHRKLAVPEGEWPATGNLDLESPRFL</sequence>
<dbReference type="InterPro" id="IPR029039">
    <property type="entry name" value="Flavoprotein-like_sf"/>
</dbReference>
<evidence type="ECO:0000313" key="3">
    <source>
        <dbReference type="Proteomes" id="UP000627292"/>
    </source>
</evidence>
<keyword evidence="3" id="KW-1185">Reference proteome</keyword>
<dbReference type="SUPFAM" id="SSF52218">
    <property type="entry name" value="Flavoproteins"/>
    <property type="match status" value="1"/>
</dbReference>
<name>A0A917MZ81_9BACT</name>
<dbReference type="EMBL" id="BMIB01000009">
    <property type="protein sequence ID" value="GGH83216.1"/>
    <property type="molecule type" value="Genomic_DNA"/>
</dbReference>
<evidence type="ECO:0000313" key="2">
    <source>
        <dbReference type="EMBL" id="GGH83216.1"/>
    </source>
</evidence>
<dbReference type="GO" id="GO:0016491">
    <property type="term" value="F:oxidoreductase activity"/>
    <property type="evidence" value="ECO:0007669"/>
    <property type="project" value="InterPro"/>
</dbReference>
<dbReference type="Proteomes" id="UP000627292">
    <property type="component" value="Unassembled WGS sequence"/>
</dbReference>
<protein>
    <recommendedName>
        <fullName evidence="1">NADPH-dependent FMN reductase-like domain-containing protein</fullName>
    </recommendedName>
</protein>
<evidence type="ECO:0000259" key="1">
    <source>
        <dbReference type="Pfam" id="PF03358"/>
    </source>
</evidence>
<gene>
    <name evidence="2" type="ORF">GCM10011379_58270</name>
</gene>
<reference evidence="2" key="2">
    <citation type="submission" date="2020-09" db="EMBL/GenBank/DDBJ databases">
        <authorList>
            <person name="Sun Q."/>
            <person name="Zhou Y."/>
        </authorList>
    </citation>
    <scope>NUCLEOTIDE SEQUENCE</scope>
    <source>
        <strain evidence="2">CGMCC 1.15290</strain>
    </source>
</reference>
<comment type="caution">
    <text evidence="2">The sequence shown here is derived from an EMBL/GenBank/DDBJ whole genome shotgun (WGS) entry which is preliminary data.</text>
</comment>
<dbReference type="AlphaFoldDB" id="A0A917MZ81"/>
<dbReference type="Gene3D" id="3.40.50.360">
    <property type="match status" value="1"/>
</dbReference>
<reference evidence="2" key="1">
    <citation type="journal article" date="2014" name="Int. J. Syst. Evol. Microbiol.">
        <title>Complete genome sequence of Corynebacterium casei LMG S-19264T (=DSM 44701T), isolated from a smear-ripened cheese.</title>
        <authorList>
            <consortium name="US DOE Joint Genome Institute (JGI-PGF)"/>
            <person name="Walter F."/>
            <person name="Albersmeier A."/>
            <person name="Kalinowski J."/>
            <person name="Ruckert C."/>
        </authorList>
    </citation>
    <scope>NUCLEOTIDE SEQUENCE</scope>
    <source>
        <strain evidence="2">CGMCC 1.15290</strain>
    </source>
</reference>
<feature type="domain" description="NADPH-dependent FMN reductase-like" evidence="1">
    <location>
        <begin position="7"/>
        <end position="141"/>
    </location>
</feature>
<dbReference type="RefSeq" id="WP_188959369.1">
    <property type="nucleotide sequence ID" value="NZ_BMIB01000009.1"/>
</dbReference>
<dbReference type="InterPro" id="IPR005025">
    <property type="entry name" value="FMN_Rdtase-like_dom"/>
</dbReference>